<evidence type="ECO:0000313" key="2">
    <source>
        <dbReference type="EMBL" id="PMD41869.1"/>
    </source>
</evidence>
<reference evidence="2 3" key="1">
    <citation type="submission" date="2016-04" db="EMBL/GenBank/DDBJ databases">
        <title>A degradative enzymes factory behind the ericoid mycorrhizal symbiosis.</title>
        <authorList>
            <consortium name="DOE Joint Genome Institute"/>
            <person name="Martino E."/>
            <person name="Morin E."/>
            <person name="Grelet G."/>
            <person name="Kuo A."/>
            <person name="Kohler A."/>
            <person name="Daghino S."/>
            <person name="Barry K."/>
            <person name="Choi C."/>
            <person name="Cichocki N."/>
            <person name="Clum A."/>
            <person name="Copeland A."/>
            <person name="Hainaut M."/>
            <person name="Haridas S."/>
            <person name="Labutti K."/>
            <person name="Lindquist E."/>
            <person name="Lipzen A."/>
            <person name="Khouja H.-R."/>
            <person name="Murat C."/>
            <person name="Ohm R."/>
            <person name="Olson A."/>
            <person name="Spatafora J."/>
            <person name="Veneault-Fourrey C."/>
            <person name="Henrissat B."/>
            <person name="Grigoriev I."/>
            <person name="Martin F."/>
            <person name="Perotto S."/>
        </authorList>
    </citation>
    <scope>NUCLEOTIDE SEQUENCE [LARGE SCALE GENOMIC DNA]</scope>
    <source>
        <strain evidence="2 3">F</strain>
    </source>
</reference>
<organism evidence="2 3">
    <name type="scientific">Hyaloscypha variabilis (strain UAMH 11265 / GT02V1 / F)</name>
    <name type="common">Meliniomyces variabilis</name>
    <dbReference type="NCBI Taxonomy" id="1149755"/>
    <lineage>
        <taxon>Eukaryota</taxon>
        <taxon>Fungi</taxon>
        <taxon>Dikarya</taxon>
        <taxon>Ascomycota</taxon>
        <taxon>Pezizomycotina</taxon>
        <taxon>Leotiomycetes</taxon>
        <taxon>Helotiales</taxon>
        <taxon>Hyaloscyphaceae</taxon>
        <taxon>Hyaloscypha</taxon>
        <taxon>Hyaloscypha variabilis</taxon>
    </lineage>
</organism>
<dbReference type="PANTHER" id="PTHR24148:SF64">
    <property type="entry name" value="HETEROKARYON INCOMPATIBILITY DOMAIN-CONTAINING PROTEIN"/>
    <property type="match status" value="1"/>
</dbReference>
<feature type="non-terminal residue" evidence="2">
    <location>
        <position position="173"/>
    </location>
</feature>
<dbReference type="InterPro" id="IPR010730">
    <property type="entry name" value="HET"/>
</dbReference>
<proteinExistence type="predicted"/>
<feature type="domain" description="Heterokaryon incompatibility" evidence="1">
    <location>
        <begin position="4"/>
        <end position="164"/>
    </location>
</feature>
<dbReference type="PANTHER" id="PTHR24148">
    <property type="entry name" value="ANKYRIN REPEAT DOMAIN-CONTAINING PROTEIN 39 HOMOLOG-RELATED"/>
    <property type="match status" value="1"/>
</dbReference>
<dbReference type="STRING" id="1149755.A0A2J6RTM5"/>
<dbReference type="Proteomes" id="UP000235786">
    <property type="component" value="Unassembled WGS sequence"/>
</dbReference>
<feature type="non-terminal residue" evidence="2">
    <location>
        <position position="1"/>
    </location>
</feature>
<name>A0A2J6RTM5_HYAVF</name>
<dbReference type="InterPro" id="IPR052895">
    <property type="entry name" value="HetReg/Transcr_Mod"/>
</dbReference>
<sequence length="173" mass="19866">LPSYDAISYKWGDPNIRENIWVNGKALSVPRSSYTILSNRSSVWRPQLLWMDAICINQEDGAEKSIQVPLMKVIYTKASIVSVCLRTPSATNGANPQPSRFHELREAFYASDVVHELAYLDLKTFSGDLEIYLKHAKSIRQPRWLAFQELVRNPWFTRIWVIQEVALASSIRV</sequence>
<gene>
    <name evidence="2" type="ORF">L207DRAFT_413323</name>
</gene>
<dbReference type="OrthoDB" id="2157530at2759"/>
<accession>A0A2J6RTM5</accession>
<dbReference type="Pfam" id="PF06985">
    <property type="entry name" value="HET"/>
    <property type="match status" value="1"/>
</dbReference>
<dbReference type="EMBL" id="KZ613944">
    <property type="protein sequence ID" value="PMD41869.1"/>
    <property type="molecule type" value="Genomic_DNA"/>
</dbReference>
<evidence type="ECO:0000313" key="3">
    <source>
        <dbReference type="Proteomes" id="UP000235786"/>
    </source>
</evidence>
<evidence type="ECO:0000259" key="1">
    <source>
        <dbReference type="Pfam" id="PF06985"/>
    </source>
</evidence>
<keyword evidence="3" id="KW-1185">Reference proteome</keyword>
<dbReference type="AlphaFoldDB" id="A0A2J6RTM5"/>
<protein>
    <recommendedName>
        <fullName evidence="1">Heterokaryon incompatibility domain-containing protein</fullName>
    </recommendedName>
</protein>